<keyword evidence="1" id="KW-0443">Lipid metabolism</keyword>
<comment type="catalytic activity">
    <reaction evidence="1">
        <text>a 1,2-diacyl-sn-glycero-3-phospho-(1'-sn-glycero-3'-phosphate) + H2O = a 1,2-diacyl-sn-glycero-3-phospho-(1'-sn-glycerol) + phosphate</text>
        <dbReference type="Rhea" id="RHEA:33751"/>
        <dbReference type="ChEBI" id="CHEBI:15377"/>
        <dbReference type="ChEBI" id="CHEBI:43474"/>
        <dbReference type="ChEBI" id="CHEBI:60110"/>
        <dbReference type="ChEBI" id="CHEBI:64716"/>
        <dbReference type="EC" id="3.1.3.27"/>
    </reaction>
</comment>
<dbReference type="GO" id="GO:0009395">
    <property type="term" value="P:phospholipid catabolic process"/>
    <property type="evidence" value="ECO:0007669"/>
    <property type="project" value="UniProtKB-KW"/>
</dbReference>
<keyword evidence="5" id="KW-1185">Reference proteome</keyword>
<feature type="transmembrane region" description="Helical" evidence="2">
    <location>
        <begin position="24"/>
        <end position="44"/>
    </location>
</feature>
<evidence type="ECO:0000313" key="4">
    <source>
        <dbReference type="EMBL" id="RED53259.1"/>
    </source>
</evidence>
<protein>
    <recommendedName>
        <fullName evidence="1">Phosphatidylglycerophosphatase A</fullName>
        <ecNumber evidence="1">3.1.3.27</ecNumber>
    </recommendedName>
    <alternativeName>
        <fullName evidence="1">Phosphatidylglycerolphosphate phosphatase A</fullName>
    </alternativeName>
</protein>
<keyword evidence="1" id="KW-0479">Metal-binding</keyword>
<accession>A0A3D9HUZ3</accession>
<keyword evidence="2" id="KW-1133">Transmembrane helix</keyword>
<reference evidence="4 5" key="1">
    <citation type="submission" date="2018-07" db="EMBL/GenBank/DDBJ databases">
        <title>Genomic Encyclopedia of Type Strains, Phase III (KMG-III): the genomes of soil and plant-associated and newly described type strains.</title>
        <authorList>
            <person name="Whitman W."/>
        </authorList>
    </citation>
    <scope>NUCLEOTIDE SEQUENCE [LARGE SCALE GENOMIC DNA]</scope>
    <source>
        <strain evidence="4 5">CECT 8488</strain>
    </source>
</reference>
<feature type="domain" description="YutG/PgpA" evidence="3">
    <location>
        <begin position="15"/>
        <end position="154"/>
    </location>
</feature>
<dbReference type="UniPathway" id="UPA00084">
    <property type="reaction ID" value="UER00504"/>
</dbReference>
<evidence type="ECO:0000256" key="1">
    <source>
        <dbReference type="PIRNR" id="PIRNR006162"/>
    </source>
</evidence>
<dbReference type="OrthoDB" id="9804091at2"/>
<gene>
    <name evidence="4" type="ORF">DFP90_10141</name>
</gene>
<comment type="pathway">
    <text evidence="1">Phospholipid metabolism; phosphatidylglycerol biosynthesis; phosphatidylglycerol from CDP-diacylglycerol: step 2/2.</text>
</comment>
<feature type="transmembrane region" description="Helical" evidence="2">
    <location>
        <begin position="91"/>
        <end position="112"/>
    </location>
</feature>
<dbReference type="AlphaFoldDB" id="A0A3D9HUZ3"/>
<comment type="function">
    <text evidence="1">Lipid phosphatase which dephosphorylates phosphatidylglycerophosphate (PGP) to phosphatidylglycerol (PG).</text>
</comment>
<comment type="subcellular location">
    <subcellularLocation>
        <location evidence="1">Cell inner membrane</location>
        <topology evidence="1">Multi-pass membrane protein</topology>
    </subcellularLocation>
</comment>
<keyword evidence="1 2" id="KW-0472">Membrane</keyword>
<evidence type="ECO:0000313" key="5">
    <source>
        <dbReference type="Proteomes" id="UP000256845"/>
    </source>
</evidence>
<dbReference type="Proteomes" id="UP000256845">
    <property type="component" value="Unassembled WGS sequence"/>
</dbReference>
<keyword evidence="1" id="KW-0595">Phospholipid degradation</keyword>
<dbReference type="EC" id="3.1.3.27" evidence="1"/>
<dbReference type="InterPro" id="IPR026037">
    <property type="entry name" value="PgpA"/>
</dbReference>
<feature type="transmembrane region" description="Helical" evidence="2">
    <location>
        <begin position="51"/>
        <end position="71"/>
    </location>
</feature>
<sequence length="163" mass="17764">MTKTNRPPFLHPANWISTWFGAGYLRPASGTWGTLAALPFAWAIGQSFGQTGLFIMALMAYGVGIWSSGLYSQMTQSHDASEVVIDEVAGIWLTLAAIPLSLSSLVVGFFLFRIMDIVKPFPANMADKRLPGGIGIMTDDMIAGLYAGIALYYINDYGWLPYV</sequence>
<keyword evidence="1 2" id="KW-0812">Transmembrane</keyword>
<keyword evidence="1" id="KW-1208">Phospholipid metabolism</keyword>
<keyword evidence="1" id="KW-0378">Hydrolase</keyword>
<dbReference type="GO" id="GO:0005886">
    <property type="term" value="C:plasma membrane"/>
    <property type="evidence" value="ECO:0007669"/>
    <property type="project" value="UniProtKB-SubCell"/>
</dbReference>
<comment type="cofactor">
    <cofactor evidence="1">
        <name>Mg(2+)</name>
        <dbReference type="ChEBI" id="CHEBI:18420"/>
    </cofactor>
</comment>
<dbReference type="RefSeq" id="WP_115934417.1">
    <property type="nucleotide sequence ID" value="NZ_QRDW01000001.1"/>
</dbReference>
<keyword evidence="1" id="KW-0442">Lipid degradation</keyword>
<comment type="caution">
    <text evidence="4">The sequence shown here is derived from an EMBL/GenBank/DDBJ whole genome shotgun (WGS) entry which is preliminary data.</text>
</comment>
<evidence type="ECO:0000259" key="3">
    <source>
        <dbReference type="Pfam" id="PF04608"/>
    </source>
</evidence>
<dbReference type="PANTHER" id="PTHR36305:SF1">
    <property type="entry name" value="PHOSPHATIDYLGLYCEROPHOSPHATASE A"/>
    <property type="match status" value="1"/>
</dbReference>
<keyword evidence="1" id="KW-1003">Cell membrane</keyword>
<dbReference type="Pfam" id="PF04608">
    <property type="entry name" value="PgpA"/>
    <property type="match status" value="1"/>
</dbReference>
<name>A0A3D9HUZ3_9PROT</name>
<evidence type="ECO:0000256" key="2">
    <source>
        <dbReference type="SAM" id="Phobius"/>
    </source>
</evidence>
<dbReference type="CDD" id="cd06971">
    <property type="entry name" value="PgpA"/>
    <property type="match status" value="1"/>
</dbReference>
<keyword evidence="1" id="KW-0997">Cell inner membrane</keyword>
<dbReference type="GO" id="GO:0006655">
    <property type="term" value="P:phosphatidylglycerol biosynthetic process"/>
    <property type="evidence" value="ECO:0007669"/>
    <property type="project" value="UniProtKB-UniPathway"/>
</dbReference>
<organism evidence="4 5">
    <name type="scientific">Aestuariispira insulae</name>
    <dbReference type="NCBI Taxonomy" id="1461337"/>
    <lineage>
        <taxon>Bacteria</taxon>
        <taxon>Pseudomonadati</taxon>
        <taxon>Pseudomonadota</taxon>
        <taxon>Alphaproteobacteria</taxon>
        <taxon>Rhodospirillales</taxon>
        <taxon>Kiloniellaceae</taxon>
        <taxon>Aestuariispira</taxon>
    </lineage>
</organism>
<dbReference type="InterPro" id="IPR036681">
    <property type="entry name" value="PgpA-like_sf"/>
</dbReference>
<keyword evidence="1" id="KW-0460">Magnesium</keyword>
<dbReference type="SUPFAM" id="SSF101307">
    <property type="entry name" value="YutG-like"/>
    <property type="match status" value="1"/>
</dbReference>
<dbReference type="PIRSF" id="PIRSF006162">
    <property type="entry name" value="PgpA"/>
    <property type="match status" value="1"/>
</dbReference>
<dbReference type="GO" id="GO:0008962">
    <property type="term" value="F:phosphatidylglycerophosphatase activity"/>
    <property type="evidence" value="ECO:0007669"/>
    <property type="project" value="UniProtKB-EC"/>
</dbReference>
<dbReference type="InterPro" id="IPR007686">
    <property type="entry name" value="YutG/PgpA"/>
</dbReference>
<proteinExistence type="predicted"/>
<dbReference type="EMBL" id="QRDW01000001">
    <property type="protein sequence ID" value="RED53259.1"/>
    <property type="molecule type" value="Genomic_DNA"/>
</dbReference>
<dbReference type="GO" id="GO:0046872">
    <property type="term" value="F:metal ion binding"/>
    <property type="evidence" value="ECO:0007669"/>
    <property type="project" value="UniProtKB-KW"/>
</dbReference>
<dbReference type="PANTHER" id="PTHR36305">
    <property type="entry name" value="PHOSPHATIDYLGLYCEROPHOSPHATASE A"/>
    <property type="match status" value="1"/>
</dbReference>
<feature type="transmembrane region" description="Helical" evidence="2">
    <location>
        <begin position="133"/>
        <end position="154"/>
    </location>
</feature>